<proteinExistence type="predicted"/>
<comment type="caution">
    <text evidence="1">The sequence shown here is derived from an EMBL/GenBank/DDBJ whole genome shotgun (WGS) entry which is preliminary data.</text>
</comment>
<keyword evidence="2" id="KW-1185">Reference proteome</keyword>
<dbReference type="AlphaFoldDB" id="A0AAV3RJD8"/>
<reference evidence="1 2" key="1">
    <citation type="submission" date="2024-01" db="EMBL/GenBank/DDBJ databases">
        <title>The complete chloroplast genome sequence of Lithospermum erythrorhizon: insights into the phylogenetic relationship among Boraginaceae species and the maternal lineages of purple gromwells.</title>
        <authorList>
            <person name="Okada T."/>
            <person name="Watanabe K."/>
        </authorList>
    </citation>
    <scope>NUCLEOTIDE SEQUENCE [LARGE SCALE GENOMIC DNA]</scope>
</reference>
<accession>A0AAV3RJD8</accession>
<gene>
    <name evidence="1" type="ORF">LIER_29050</name>
</gene>
<sequence>MVAYLRSMNIKTWKSVLFGWTPPQRTLPDGTLIEKPEMEWTVKEREASMENSKALDAIRGCVNINVDILIRTCASAKEAWETLACVFEGTPKA</sequence>
<evidence type="ECO:0000313" key="1">
    <source>
        <dbReference type="EMBL" id="GAA0175974.1"/>
    </source>
</evidence>
<name>A0AAV3RJD8_LITER</name>
<dbReference type="Proteomes" id="UP001454036">
    <property type="component" value="Unassembled WGS sequence"/>
</dbReference>
<organism evidence="1 2">
    <name type="scientific">Lithospermum erythrorhizon</name>
    <name type="common">Purple gromwell</name>
    <name type="synonym">Lithospermum officinale var. erythrorhizon</name>
    <dbReference type="NCBI Taxonomy" id="34254"/>
    <lineage>
        <taxon>Eukaryota</taxon>
        <taxon>Viridiplantae</taxon>
        <taxon>Streptophyta</taxon>
        <taxon>Embryophyta</taxon>
        <taxon>Tracheophyta</taxon>
        <taxon>Spermatophyta</taxon>
        <taxon>Magnoliopsida</taxon>
        <taxon>eudicotyledons</taxon>
        <taxon>Gunneridae</taxon>
        <taxon>Pentapetalae</taxon>
        <taxon>asterids</taxon>
        <taxon>lamiids</taxon>
        <taxon>Boraginales</taxon>
        <taxon>Boraginaceae</taxon>
        <taxon>Boraginoideae</taxon>
        <taxon>Lithospermeae</taxon>
        <taxon>Lithospermum</taxon>
    </lineage>
</organism>
<protein>
    <recommendedName>
        <fullName evidence="3">Gag-pol polyprotein</fullName>
    </recommendedName>
</protein>
<evidence type="ECO:0008006" key="3">
    <source>
        <dbReference type="Google" id="ProtNLM"/>
    </source>
</evidence>
<dbReference type="EMBL" id="BAABME010009873">
    <property type="protein sequence ID" value="GAA0175974.1"/>
    <property type="molecule type" value="Genomic_DNA"/>
</dbReference>
<evidence type="ECO:0000313" key="2">
    <source>
        <dbReference type="Proteomes" id="UP001454036"/>
    </source>
</evidence>